<sequence length="234" mass="26265">MSFVPGNAPASPFSVSSCLQDRIDLLLPSWVWGLLELLPKKKKLCDSLIQRQRRPKPTTHHHPTHTYEQKHREDEEQKEGRHETEMTSIGITRMQRSKPQASLSEGPAYTLSKVISIGTFAYENISSSFQNDRELPLRLCRKSKASVQKINMQPLERATSQEQSGSSRLMVGCQEDRTRWPEQDTHYRGTDEMSKARRTANAFEASGAPMAGQASGAREGRCAGKCGDDQAKYG</sequence>
<evidence type="ECO:0000313" key="2">
    <source>
        <dbReference type="EMBL" id="CBX94354.1"/>
    </source>
</evidence>
<dbReference type="OrthoDB" id="10655355at2759"/>
<accession>E4ZSH4</accession>
<dbReference type="EMBL" id="FP929122">
    <property type="protein sequence ID" value="CBX94354.1"/>
    <property type="molecule type" value="Genomic_DNA"/>
</dbReference>
<keyword evidence="3" id="KW-1185">Reference proteome</keyword>
<proteinExistence type="predicted"/>
<dbReference type="VEuPathDB" id="FungiDB:LEMA_P121180.1"/>
<dbReference type="AlphaFoldDB" id="E4ZSH4"/>
<feature type="compositionally biased region" description="Basic and acidic residues" evidence="1">
    <location>
        <begin position="218"/>
        <end position="234"/>
    </location>
</feature>
<dbReference type="Proteomes" id="UP000002668">
    <property type="component" value="Genome"/>
</dbReference>
<evidence type="ECO:0000256" key="1">
    <source>
        <dbReference type="SAM" id="MobiDB-lite"/>
    </source>
</evidence>
<evidence type="ECO:0000313" key="3">
    <source>
        <dbReference type="Proteomes" id="UP000002668"/>
    </source>
</evidence>
<feature type="region of interest" description="Disordered" evidence="1">
    <location>
        <begin position="204"/>
        <end position="234"/>
    </location>
</feature>
<protein>
    <submittedName>
        <fullName evidence="2">Predicted protein</fullName>
    </submittedName>
</protein>
<dbReference type="InParanoid" id="E4ZSH4"/>
<organism evidence="3">
    <name type="scientific">Leptosphaeria maculans (strain JN3 / isolate v23.1.3 / race Av1-4-5-6-7-8)</name>
    <name type="common">Blackleg fungus</name>
    <name type="synonym">Phoma lingam</name>
    <dbReference type="NCBI Taxonomy" id="985895"/>
    <lineage>
        <taxon>Eukaryota</taxon>
        <taxon>Fungi</taxon>
        <taxon>Dikarya</taxon>
        <taxon>Ascomycota</taxon>
        <taxon>Pezizomycotina</taxon>
        <taxon>Dothideomycetes</taxon>
        <taxon>Pleosporomycetidae</taxon>
        <taxon>Pleosporales</taxon>
        <taxon>Pleosporineae</taxon>
        <taxon>Leptosphaeriaceae</taxon>
        <taxon>Plenodomus</taxon>
        <taxon>Plenodomus lingam/Leptosphaeria maculans species complex</taxon>
    </lineage>
</organism>
<feature type="region of interest" description="Disordered" evidence="1">
    <location>
        <begin position="50"/>
        <end position="85"/>
    </location>
</feature>
<dbReference type="HOGENOM" id="CLU_1185190_0_0_1"/>
<gene>
    <name evidence="2" type="ORF">LEMA_P121180.1</name>
</gene>
<feature type="compositionally biased region" description="Basic and acidic residues" evidence="1">
    <location>
        <begin position="65"/>
        <end position="85"/>
    </location>
</feature>
<feature type="compositionally biased region" description="Basic residues" evidence="1">
    <location>
        <begin position="51"/>
        <end position="64"/>
    </location>
</feature>
<name>E4ZSH4_LEPMJ</name>
<reference evidence="3" key="1">
    <citation type="journal article" date="2011" name="Nat. Commun.">
        <title>Effector diversification within compartments of the Leptosphaeria maculans genome affected by Repeat-Induced Point mutations.</title>
        <authorList>
            <person name="Rouxel T."/>
            <person name="Grandaubert J."/>
            <person name="Hane J.K."/>
            <person name="Hoede C."/>
            <person name="van de Wouw A.P."/>
            <person name="Couloux A."/>
            <person name="Dominguez V."/>
            <person name="Anthouard V."/>
            <person name="Bally P."/>
            <person name="Bourras S."/>
            <person name="Cozijnsen A.J."/>
            <person name="Ciuffetti L.M."/>
            <person name="Degrave A."/>
            <person name="Dilmaghani A."/>
            <person name="Duret L."/>
            <person name="Fudal I."/>
            <person name="Goodwin S.B."/>
            <person name="Gout L."/>
            <person name="Glaser N."/>
            <person name="Linglin J."/>
            <person name="Kema G.H.J."/>
            <person name="Lapalu N."/>
            <person name="Lawrence C.B."/>
            <person name="May K."/>
            <person name="Meyer M."/>
            <person name="Ollivier B."/>
            <person name="Poulain J."/>
            <person name="Schoch C.L."/>
            <person name="Simon A."/>
            <person name="Spatafora J.W."/>
            <person name="Stachowiak A."/>
            <person name="Turgeon B.G."/>
            <person name="Tyler B.M."/>
            <person name="Vincent D."/>
            <person name="Weissenbach J."/>
            <person name="Amselem J."/>
            <person name="Quesneville H."/>
            <person name="Oliver R.P."/>
            <person name="Wincker P."/>
            <person name="Balesdent M.-H."/>
            <person name="Howlett B.J."/>
        </authorList>
    </citation>
    <scope>NUCLEOTIDE SEQUENCE [LARGE SCALE GENOMIC DNA]</scope>
    <source>
        <strain evidence="3">JN3 / isolate v23.1.3 / race Av1-4-5-6-7-8</strain>
    </source>
</reference>